<dbReference type="Gene3D" id="2.60.120.10">
    <property type="entry name" value="Jelly Rolls"/>
    <property type="match status" value="1"/>
</dbReference>
<dbReference type="InterPro" id="IPR014710">
    <property type="entry name" value="RmlC-like_jellyroll"/>
</dbReference>
<dbReference type="SUPFAM" id="SSF51197">
    <property type="entry name" value="Clavaminate synthase-like"/>
    <property type="match status" value="1"/>
</dbReference>
<reference evidence="2 3" key="1">
    <citation type="submission" date="2017-11" db="EMBL/GenBank/DDBJ databases">
        <title>Complete genome sequence of Sphingomonas sp. Strain Cra20, a psychrotolerant potential plant growth promoting rhizobacteria.</title>
        <authorList>
            <person name="Luo Y."/>
        </authorList>
    </citation>
    <scope>NUCLEOTIDE SEQUENCE [LARGE SCALE GENOMIC DNA]</scope>
    <source>
        <strain evidence="2 3">Cra20</strain>
    </source>
</reference>
<feature type="domain" description="JmjC" evidence="1">
    <location>
        <begin position="125"/>
        <end position="278"/>
    </location>
</feature>
<dbReference type="PANTHER" id="PTHR12461">
    <property type="entry name" value="HYPOXIA-INDUCIBLE FACTOR 1 ALPHA INHIBITOR-RELATED"/>
    <property type="match status" value="1"/>
</dbReference>
<name>A0A2K8MAA2_9SPHN</name>
<dbReference type="Proteomes" id="UP000229081">
    <property type="component" value="Chromosome"/>
</dbReference>
<accession>A0A2K8MAA2</accession>
<dbReference type="Pfam" id="PF13621">
    <property type="entry name" value="Cupin_8"/>
    <property type="match status" value="1"/>
</dbReference>
<dbReference type="SMART" id="SM00558">
    <property type="entry name" value="JmjC"/>
    <property type="match status" value="1"/>
</dbReference>
<dbReference type="RefSeq" id="WP_100280626.1">
    <property type="nucleotide sequence ID" value="NZ_CP024923.1"/>
</dbReference>
<dbReference type="OrthoDB" id="479699at2"/>
<dbReference type="KEGG" id="sphc:CVN68_01430"/>
<dbReference type="AlphaFoldDB" id="A0A2K8MAA2"/>
<protein>
    <submittedName>
        <fullName evidence="2">Cupin</fullName>
    </submittedName>
</protein>
<evidence type="ECO:0000313" key="3">
    <source>
        <dbReference type="Proteomes" id="UP000229081"/>
    </source>
</evidence>
<evidence type="ECO:0000259" key="1">
    <source>
        <dbReference type="PROSITE" id="PS51184"/>
    </source>
</evidence>
<sequence length="343" mass="37230">MHAITRRTRVIEEADAGSLPVADLIADGRPAILRGIGRHVPLVAAGLESAGSAIAWLKQFDGGRPVTAYVGDPAIGGRFGYDQDCTALNFARERGSLSGYLDRLLAGMGDSDAPAIYIGSTDIDQYLPGLRAQAALPFGDPQLAAHPPLVSIWIGNRTIASAHYDMSNNIAVTLVGHRRFTLFPPDQAANLYPGPLDLTPAGQVVSMVDFDAPDLVRHPGFAEALAAAEVAEMEPGDALIYPALWWHQVEALDSFNAMINYWWNTSPAFMDTPQNTLLHALLSLRDRPAHEKAGWKALFDYYVFGDPTRAGAHLPEDARGPLGPLDEIKARRLRAQLLNRLNR</sequence>
<dbReference type="PROSITE" id="PS51184">
    <property type="entry name" value="JMJC"/>
    <property type="match status" value="1"/>
</dbReference>
<dbReference type="EMBL" id="CP024923">
    <property type="protein sequence ID" value="ATY30815.1"/>
    <property type="molecule type" value="Genomic_DNA"/>
</dbReference>
<gene>
    <name evidence="2" type="ORF">CVN68_01430</name>
</gene>
<organism evidence="2 3">
    <name type="scientific">Sphingomonas psychrotolerans</name>
    <dbReference type="NCBI Taxonomy" id="1327635"/>
    <lineage>
        <taxon>Bacteria</taxon>
        <taxon>Pseudomonadati</taxon>
        <taxon>Pseudomonadota</taxon>
        <taxon>Alphaproteobacteria</taxon>
        <taxon>Sphingomonadales</taxon>
        <taxon>Sphingomonadaceae</taxon>
        <taxon>Sphingomonas</taxon>
    </lineage>
</organism>
<evidence type="ECO:0000313" key="2">
    <source>
        <dbReference type="EMBL" id="ATY30815.1"/>
    </source>
</evidence>
<dbReference type="InterPro" id="IPR041667">
    <property type="entry name" value="Cupin_8"/>
</dbReference>
<keyword evidence="3" id="KW-1185">Reference proteome</keyword>
<dbReference type="PANTHER" id="PTHR12461:SF105">
    <property type="entry name" value="HYPOXIA-INDUCIBLE FACTOR 1-ALPHA INHIBITOR"/>
    <property type="match status" value="1"/>
</dbReference>
<proteinExistence type="predicted"/>
<dbReference type="InterPro" id="IPR003347">
    <property type="entry name" value="JmjC_dom"/>
</dbReference>